<evidence type="ECO:0000313" key="2">
    <source>
        <dbReference type="Proteomes" id="UP001153269"/>
    </source>
</evidence>
<reference evidence="1" key="1">
    <citation type="submission" date="2020-03" db="EMBL/GenBank/DDBJ databases">
        <authorList>
            <person name="Weist P."/>
        </authorList>
    </citation>
    <scope>NUCLEOTIDE SEQUENCE</scope>
</reference>
<keyword evidence="2" id="KW-1185">Reference proteome</keyword>
<dbReference type="EMBL" id="CADEAL010002090">
    <property type="protein sequence ID" value="CAB1437940.1"/>
    <property type="molecule type" value="Genomic_DNA"/>
</dbReference>
<proteinExistence type="predicted"/>
<dbReference type="Proteomes" id="UP001153269">
    <property type="component" value="Unassembled WGS sequence"/>
</dbReference>
<name>A0A9N7UTU8_PLEPL</name>
<protein>
    <submittedName>
        <fullName evidence="1">Uncharacterized protein</fullName>
    </submittedName>
</protein>
<gene>
    <name evidence="1" type="ORF">PLEPLA_LOCUS25920</name>
</gene>
<accession>A0A9N7UTU8</accession>
<sequence length="267" mass="29466">MFSLTMGRRKKWSVVARSPFATMRGRLGPRRKGVEGLCVSSLLGVLRSHTWLVGEEEVALLLAGTFPPCFLQRRAQSLSFSLCSSSADGGSEDLADARSPGLDPHLCHVGQGGSIDSDCAFEGDYAVPPLSMTEGMQHIRIMEGVSRSLPSSPMLTHQTISVRLQPVKKLTERLDQCFLFGLVLVPRLTQGDVSLPYCPGGAWRCLEVPGGAFSFKSLKDLRLLSSGIEHQIILNVEFNEGEKNKTFDERRILWFRTRGHFDPSPSF</sequence>
<organism evidence="1 2">
    <name type="scientific">Pleuronectes platessa</name>
    <name type="common">European plaice</name>
    <dbReference type="NCBI Taxonomy" id="8262"/>
    <lineage>
        <taxon>Eukaryota</taxon>
        <taxon>Metazoa</taxon>
        <taxon>Chordata</taxon>
        <taxon>Craniata</taxon>
        <taxon>Vertebrata</taxon>
        <taxon>Euteleostomi</taxon>
        <taxon>Actinopterygii</taxon>
        <taxon>Neopterygii</taxon>
        <taxon>Teleostei</taxon>
        <taxon>Neoteleostei</taxon>
        <taxon>Acanthomorphata</taxon>
        <taxon>Carangaria</taxon>
        <taxon>Pleuronectiformes</taxon>
        <taxon>Pleuronectoidei</taxon>
        <taxon>Pleuronectidae</taxon>
        <taxon>Pleuronectes</taxon>
    </lineage>
</organism>
<dbReference type="AlphaFoldDB" id="A0A9N7UTU8"/>
<comment type="caution">
    <text evidence="1">The sequence shown here is derived from an EMBL/GenBank/DDBJ whole genome shotgun (WGS) entry which is preliminary data.</text>
</comment>
<evidence type="ECO:0000313" key="1">
    <source>
        <dbReference type="EMBL" id="CAB1437940.1"/>
    </source>
</evidence>